<keyword evidence="13" id="KW-0274">FAD</keyword>
<feature type="transmembrane region" description="Helical" evidence="29">
    <location>
        <begin position="103"/>
        <end position="122"/>
    </location>
</feature>
<keyword evidence="33" id="KW-1185">Reference proteome</keyword>
<evidence type="ECO:0000256" key="12">
    <source>
        <dbReference type="ARBA" id="ARBA00022792"/>
    </source>
</evidence>
<keyword evidence="15" id="KW-0809">Transit peptide</keyword>
<dbReference type="PANTHER" id="PTHR43557">
    <property type="entry name" value="APOPTOSIS-INDUCING FACTOR 1"/>
    <property type="match status" value="1"/>
</dbReference>
<dbReference type="InterPro" id="IPR036188">
    <property type="entry name" value="FAD/NAD-bd_sf"/>
</dbReference>
<feature type="compositionally biased region" description="Low complexity" evidence="28">
    <location>
        <begin position="620"/>
        <end position="632"/>
    </location>
</feature>
<evidence type="ECO:0000256" key="5">
    <source>
        <dbReference type="ARBA" id="ARBA00004569"/>
    </source>
</evidence>
<evidence type="ECO:0000256" key="19">
    <source>
        <dbReference type="ARBA" id="ARBA00023125"/>
    </source>
</evidence>
<keyword evidence="7" id="KW-0963">Cytoplasm</keyword>
<dbReference type="GO" id="GO:0033108">
    <property type="term" value="P:mitochondrial respiratory chain complex assembly"/>
    <property type="evidence" value="ECO:0007669"/>
    <property type="project" value="TreeGrafter"/>
</dbReference>
<evidence type="ECO:0000259" key="30">
    <source>
        <dbReference type="Pfam" id="PF07992"/>
    </source>
</evidence>
<keyword evidence="29" id="KW-0812">Transmembrane</keyword>
<evidence type="ECO:0000256" key="21">
    <source>
        <dbReference type="ARBA" id="ARBA00023136"/>
    </source>
</evidence>
<proteinExistence type="inferred from homology"/>
<dbReference type="Proteomes" id="UP000472263">
    <property type="component" value="Chromosome 14"/>
</dbReference>
<evidence type="ECO:0000256" key="26">
    <source>
        <dbReference type="ARBA" id="ARBA00067295"/>
    </source>
</evidence>
<dbReference type="Ensembl" id="ENSMMDT00005026246.1">
    <property type="protein sequence ID" value="ENSMMDP00005025703.1"/>
    <property type="gene ID" value="ENSMMDG00005010913.1"/>
</dbReference>
<dbReference type="GO" id="GO:0043068">
    <property type="term" value="P:positive regulation of programmed cell death"/>
    <property type="evidence" value="ECO:0007669"/>
    <property type="project" value="UniProtKB-ARBA"/>
</dbReference>
<evidence type="ECO:0000256" key="11">
    <source>
        <dbReference type="ARBA" id="ARBA00022703"/>
    </source>
</evidence>
<evidence type="ECO:0000256" key="17">
    <source>
        <dbReference type="ARBA" id="ARBA00023002"/>
    </source>
</evidence>
<accession>A0A667YGY5</accession>
<gene>
    <name evidence="32" type="primary">AIFM1</name>
    <name evidence="32" type="synonym">aifm1</name>
</gene>
<keyword evidence="10" id="KW-0285">Flavoprotein</keyword>
<keyword evidence="16" id="KW-0007">Acetylation</keyword>
<dbReference type="GO" id="GO:0005743">
    <property type="term" value="C:mitochondrial inner membrane"/>
    <property type="evidence" value="ECO:0007669"/>
    <property type="project" value="UniProtKB-SubCell"/>
</dbReference>
<dbReference type="GO" id="GO:0005634">
    <property type="term" value="C:nucleus"/>
    <property type="evidence" value="ECO:0007669"/>
    <property type="project" value="UniProtKB-SubCell"/>
</dbReference>
<comment type="cofactor">
    <cofactor evidence="1">
        <name>FAD</name>
        <dbReference type="ChEBI" id="CHEBI:57692"/>
    </cofactor>
</comment>
<dbReference type="SUPFAM" id="SSF55424">
    <property type="entry name" value="FAD/NAD-linked reductases, dimerisation (C-terminal) domain"/>
    <property type="match status" value="1"/>
</dbReference>
<evidence type="ECO:0000259" key="31">
    <source>
        <dbReference type="Pfam" id="PF14721"/>
    </source>
</evidence>
<keyword evidence="9" id="KW-0597">Phosphoprotein</keyword>
<dbReference type="GO" id="GO:0005758">
    <property type="term" value="C:mitochondrial intermembrane space"/>
    <property type="evidence" value="ECO:0007669"/>
    <property type="project" value="UniProtKB-SubCell"/>
</dbReference>
<feature type="domain" description="Mitochondrial apoptosis-inducing factor C-terminal" evidence="31">
    <location>
        <begin position="549"/>
        <end position="681"/>
    </location>
</feature>
<evidence type="ECO:0000256" key="24">
    <source>
        <dbReference type="ARBA" id="ARBA00055744"/>
    </source>
</evidence>
<dbReference type="AlphaFoldDB" id="A0A667YGY5"/>
<dbReference type="SMART" id="SM01353">
    <property type="entry name" value="AIF_C"/>
    <property type="match status" value="1"/>
</dbReference>
<evidence type="ECO:0000256" key="2">
    <source>
        <dbReference type="ARBA" id="ARBA00004123"/>
    </source>
</evidence>
<reference evidence="32" key="2">
    <citation type="submission" date="2025-08" db="UniProtKB">
        <authorList>
            <consortium name="Ensembl"/>
        </authorList>
    </citation>
    <scope>IDENTIFICATION</scope>
</reference>
<dbReference type="GO" id="GO:0046983">
    <property type="term" value="F:protein dimerization activity"/>
    <property type="evidence" value="ECO:0007669"/>
    <property type="project" value="InterPro"/>
</dbReference>
<evidence type="ECO:0000256" key="25">
    <source>
        <dbReference type="ARBA" id="ARBA00062987"/>
    </source>
</evidence>
<dbReference type="GeneTree" id="ENSGT00940000156455"/>
<evidence type="ECO:0000256" key="4">
    <source>
        <dbReference type="ARBA" id="ARBA00004556"/>
    </source>
</evidence>
<dbReference type="GO" id="GO:0003677">
    <property type="term" value="F:DNA binding"/>
    <property type="evidence" value="ECO:0007669"/>
    <property type="project" value="UniProtKB-KW"/>
</dbReference>
<evidence type="ECO:0000256" key="8">
    <source>
        <dbReference type="ARBA" id="ARBA00022499"/>
    </source>
</evidence>
<reference evidence="32" key="3">
    <citation type="submission" date="2025-09" db="UniProtKB">
        <authorList>
            <consortium name="Ensembl"/>
        </authorList>
    </citation>
    <scope>IDENTIFICATION</scope>
</reference>
<comment type="function">
    <text evidence="24">Functions both as NADH oxidoreductase and as regulator of apoptosis. In response to apoptotic stimuli, it is released from the mitochondrion intermembrane space into the cytosol and to the nucleus, where it functions as a proapoptotic factor in a caspase-independent pathway. Release into the cytoplasm is mediated upon binding to poly-ADP-ribose chains. The soluble form (AIFsol) found in the nucleus induces 'parthanatos' i.e. caspase-independent fragmentation of chromosomal DNA. Binds to DNA in a sequence-independent manner. Interacts with EIF3G, and thereby inhibits the EIF3 machinery and protein synthesis, and activates caspase-7 to amplify apoptosis. Plays a critical role in caspase-independent, pyknotic cell death in hydrogen peroxide-exposed cells. In contrast, participates in normal mitochondrial metabolism. Plays an important role in the regulation of respiratory chain biogenesis by interacting with CHCHD4 and controlling CHCHD4 mitochondrial import.</text>
</comment>
<name>A0A667YGY5_9TELE</name>
<evidence type="ECO:0000256" key="22">
    <source>
        <dbReference type="ARBA" id="ARBA00023242"/>
    </source>
</evidence>
<dbReference type="InterPro" id="IPR016156">
    <property type="entry name" value="FAD/NAD-linked_Rdtase_dimer_sf"/>
</dbReference>
<evidence type="ECO:0000256" key="15">
    <source>
        <dbReference type="ARBA" id="ARBA00022946"/>
    </source>
</evidence>
<dbReference type="Pfam" id="PF14721">
    <property type="entry name" value="AIF_C"/>
    <property type="match status" value="1"/>
</dbReference>
<keyword evidence="18" id="KW-0520">NAD</keyword>
<dbReference type="PRINTS" id="PR00411">
    <property type="entry name" value="PNDRDTASEI"/>
</dbReference>
<feature type="domain" description="FAD/NAD(P)-binding" evidence="30">
    <location>
        <begin position="219"/>
        <end position="545"/>
    </location>
</feature>
<dbReference type="PANTHER" id="PTHR43557:SF4">
    <property type="entry name" value="APOPTOSIS-INDUCING FACTOR 1, MITOCHONDRIAL"/>
    <property type="match status" value="1"/>
</dbReference>
<keyword evidence="20" id="KW-0496">Mitochondrion</keyword>
<comment type="subunit">
    <text evidence="25">Monomer (oxidized form). Homodimer (reduced form). Upon reduction with NADH, undergoes dimerization and forms tight, long-lived FADH2-NAD charge transfer complexes (CTC) resistant to oxidation. Also dimerizes with isoform 3 preventing its release from mitochondria. Interacts with XIAP/BIRC4. Interacts (via N-terminus) with EIF3G (via C-terminus). Interacts with PRELID1. Interacts with CHCHD4; the interaction increases in presence of NADH. Interacts with processed form of PARP1 (Poly [ADP-ribose] polymerase 1, processed C-terminus); interaction is mediated with poly-ADP-ribose chains attached to PARP1, promoting translocation into the nucleus.</text>
</comment>
<keyword evidence="17" id="KW-0560">Oxidoreductase</keyword>
<dbReference type="GO" id="GO:0071949">
    <property type="term" value="F:FAD binding"/>
    <property type="evidence" value="ECO:0007669"/>
    <property type="project" value="TreeGrafter"/>
</dbReference>
<evidence type="ECO:0000256" key="7">
    <source>
        <dbReference type="ARBA" id="ARBA00022490"/>
    </source>
</evidence>
<dbReference type="GO" id="GO:0016174">
    <property type="term" value="F:NAD(P)H oxidase H2O2-forming activity"/>
    <property type="evidence" value="ECO:0007669"/>
    <property type="project" value="TreeGrafter"/>
</dbReference>
<evidence type="ECO:0000256" key="29">
    <source>
        <dbReference type="SAM" id="Phobius"/>
    </source>
</evidence>
<keyword evidence="11" id="KW-0053">Apoptosis</keyword>
<feature type="transmembrane region" description="Helical" evidence="29">
    <location>
        <begin position="49"/>
        <end position="66"/>
    </location>
</feature>
<evidence type="ECO:0000313" key="32">
    <source>
        <dbReference type="Ensembl" id="ENSMMDP00005025703.1"/>
    </source>
</evidence>
<evidence type="ECO:0000256" key="1">
    <source>
        <dbReference type="ARBA" id="ARBA00001974"/>
    </source>
</evidence>
<evidence type="ECO:0000256" key="13">
    <source>
        <dbReference type="ARBA" id="ARBA00022827"/>
    </source>
</evidence>
<dbReference type="InterPro" id="IPR050446">
    <property type="entry name" value="FAD-oxidoreductase/Apoptosis"/>
</dbReference>
<comment type="catalytic activity">
    <reaction evidence="23">
        <text>A + NADH + H(+) = AH2 + NAD(+)</text>
        <dbReference type="Rhea" id="RHEA:11356"/>
        <dbReference type="ChEBI" id="CHEBI:13193"/>
        <dbReference type="ChEBI" id="CHEBI:15378"/>
        <dbReference type="ChEBI" id="CHEBI:17499"/>
        <dbReference type="ChEBI" id="CHEBI:57540"/>
        <dbReference type="ChEBI" id="CHEBI:57945"/>
    </reaction>
</comment>
<evidence type="ECO:0000256" key="3">
    <source>
        <dbReference type="ARBA" id="ARBA00004273"/>
    </source>
</evidence>
<dbReference type="Gene3D" id="3.30.390.30">
    <property type="match status" value="1"/>
</dbReference>
<evidence type="ECO:0000256" key="23">
    <source>
        <dbReference type="ARBA" id="ARBA00047786"/>
    </source>
</evidence>
<dbReference type="SUPFAM" id="SSF51905">
    <property type="entry name" value="FAD/NAD(P)-binding domain"/>
    <property type="match status" value="2"/>
</dbReference>
<keyword evidence="19" id="KW-0238">DNA-binding</keyword>
<dbReference type="Gene3D" id="3.50.50.60">
    <property type="entry name" value="FAD/NAD(P)-binding domain"/>
    <property type="match status" value="2"/>
</dbReference>
<evidence type="ECO:0000256" key="16">
    <source>
        <dbReference type="ARBA" id="ARBA00022990"/>
    </source>
</evidence>
<sequence length="700" mass="76290">MLTCKTVWRKLAPLARASSTVCRQNVGRAGSPVAHMSTGPAGGGGDNRLYVLLVGAACLGGGVYAYQTVKGDKQRYQERLSEIASRPNKAAAEQPDTFIQLEAPAFVFPCLCVFDFVWWIMLKFNLSHILICRSRSLLFLSGVFVQDLGTDQLPDIADHTLTLSLLCSCSLPLSFSFFLSFLFLHSFSLTLACSGCLIETPAAGTAPSPAKIPSHAPYLLIGGGTASFAAARSIRARDPGARVLIVTEESDLPYMRPPLSKELWFSDDPSVTDTLRFKQWNGKERSIYFQPPSFYISPEDLNSIENGGVAVLTGKKVMHMDVRGNKVQLEDSTEISYDKCLIATGGVPRNLQVIERAGEEVMKKTTLFRKIDDFKALDKVSRNLKSITIIGGGFLGSELACALGRRSADSGLEVIQMFPEKGNMGKVLPEYLSNWTTEKVKREGVKILSEALVKNVTHKDDKVEIQLKDGRVVKTDHIVAAVGLEPNVDLAKSAGLEVDSDFGGYRVNAELQARSNIWVAGDAACFYDIRLGRRRVEHHDHAVVSGRLAGENMTGASKPYWHQSMFWSDLGPDVGYEAIGIVDSSLPTVGVFAKATAKDTPKAATEKSGTGIRSESETEAVATSPVATSPAASPTPAPPAQQQKEDYGKGVIFYLRDKVVVGIILWNVFNRMPIARKIIKDGEEHADLNEVAKLFNIHDD</sequence>
<evidence type="ECO:0000313" key="33">
    <source>
        <dbReference type="Proteomes" id="UP000472263"/>
    </source>
</evidence>
<keyword evidence="29" id="KW-1133">Transmembrane helix</keyword>
<evidence type="ECO:0000256" key="10">
    <source>
        <dbReference type="ARBA" id="ARBA00022630"/>
    </source>
</evidence>
<comment type="subcellular location">
    <subcellularLocation>
        <location evidence="4">Cytoplasm</location>
        <location evidence="4">Perinuclear region</location>
    </subcellularLocation>
    <subcellularLocation>
        <location evidence="3">Mitochondrion inner membrane</location>
    </subcellularLocation>
    <subcellularLocation>
        <location evidence="5">Mitochondrion intermembrane space</location>
    </subcellularLocation>
    <subcellularLocation>
        <location evidence="2">Nucleus</location>
    </subcellularLocation>
</comment>
<dbReference type="GO" id="GO:0006915">
    <property type="term" value="P:apoptotic process"/>
    <property type="evidence" value="ECO:0007669"/>
    <property type="project" value="UniProtKB-KW"/>
</dbReference>
<keyword evidence="12" id="KW-0999">Mitochondrion inner membrane</keyword>
<feature type="transmembrane region" description="Helical" evidence="29">
    <location>
        <begin position="161"/>
        <end position="184"/>
    </location>
</feature>
<organism evidence="32 33">
    <name type="scientific">Myripristis murdjan</name>
    <name type="common">pinecone soldierfish</name>
    <dbReference type="NCBI Taxonomy" id="586833"/>
    <lineage>
        <taxon>Eukaryota</taxon>
        <taxon>Metazoa</taxon>
        <taxon>Chordata</taxon>
        <taxon>Craniata</taxon>
        <taxon>Vertebrata</taxon>
        <taxon>Euteleostomi</taxon>
        <taxon>Actinopterygii</taxon>
        <taxon>Neopterygii</taxon>
        <taxon>Teleostei</taxon>
        <taxon>Neoteleostei</taxon>
        <taxon>Acanthomorphata</taxon>
        <taxon>Holocentriformes</taxon>
        <taxon>Holocentridae</taxon>
        <taxon>Myripristis</taxon>
    </lineage>
</organism>
<evidence type="ECO:0000256" key="27">
    <source>
        <dbReference type="ARBA" id="ARBA00078456"/>
    </source>
</evidence>
<evidence type="ECO:0000256" key="9">
    <source>
        <dbReference type="ARBA" id="ARBA00022553"/>
    </source>
</evidence>
<protein>
    <recommendedName>
        <fullName evidence="26">Apoptosis-inducing factor 1, mitochondrial</fullName>
    </recommendedName>
    <alternativeName>
        <fullName evidence="27">Programmed cell death protein 8</fullName>
    </alternativeName>
</protein>
<dbReference type="Pfam" id="PF07992">
    <property type="entry name" value="Pyr_redox_2"/>
    <property type="match status" value="1"/>
</dbReference>
<evidence type="ECO:0000256" key="18">
    <source>
        <dbReference type="ARBA" id="ARBA00023027"/>
    </source>
</evidence>
<evidence type="ECO:0000256" key="14">
    <source>
        <dbReference type="ARBA" id="ARBA00022843"/>
    </source>
</evidence>
<feature type="region of interest" description="Disordered" evidence="28">
    <location>
        <begin position="597"/>
        <end position="644"/>
    </location>
</feature>
<dbReference type="FunFam" id="3.30.390.30:FF:000007">
    <property type="entry name" value="Putative apoptosis-inducing factor 1, mitochondrial"/>
    <property type="match status" value="1"/>
</dbReference>
<comment type="similarity">
    <text evidence="6">Belongs to the FAD-dependent oxidoreductase family.</text>
</comment>
<keyword evidence="14" id="KW-0832">Ubl conjugation</keyword>
<dbReference type="PRINTS" id="PR00368">
    <property type="entry name" value="FADPNR"/>
</dbReference>
<evidence type="ECO:0000256" key="6">
    <source>
        <dbReference type="ARBA" id="ARBA00006442"/>
    </source>
</evidence>
<dbReference type="GO" id="GO:0048471">
    <property type="term" value="C:perinuclear region of cytoplasm"/>
    <property type="evidence" value="ECO:0007669"/>
    <property type="project" value="UniProtKB-SubCell"/>
</dbReference>
<reference evidence="32" key="1">
    <citation type="submission" date="2019-06" db="EMBL/GenBank/DDBJ databases">
        <authorList>
            <consortium name="Wellcome Sanger Institute Data Sharing"/>
        </authorList>
    </citation>
    <scope>NUCLEOTIDE SEQUENCE [LARGE SCALE GENOMIC DNA]</scope>
</reference>
<dbReference type="InterPro" id="IPR023753">
    <property type="entry name" value="FAD/NAD-binding_dom"/>
</dbReference>
<keyword evidence="22" id="KW-0539">Nucleus</keyword>
<evidence type="ECO:0000256" key="28">
    <source>
        <dbReference type="SAM" id="MobiDB-lite"/>
    </source>
</evidence>
<dbReference type="InterPro" id="IPR029324">
    <property type="entry name" value="AIF_C"/>
</dbReference>
<keyword evidence="8" id="KW-1017">Isopeptide bond</keyword>
<evidence type="ECO:0000256" key="20">
    <source>
        <dbReference type="ARBA" id="ARBA00023128"/>
    </source>
</evidence>
<keyword evidence="21 29" id="KW-0472">Membrane</keyword>